<protein>
    <submittedName>
        <fullName evidence="2">DUF4331 family protein</fullName>
    </submittedName>
</protein>
<keyword evidence="1" id="KW-0732">Signal</keyword>
<evidence type="ECO:0000313" key="2">
    <source>
        <dbReference type="EMBL" id="MCA9729373.1"/>
    </source>
</evidence>
<proteinExistence type="predicted"/>
<dbReference type="Pfam" id="PF14224">
    <property type="entry name" value="DUF4331"/>
    <property type="match status" value="1"/>
</dbReference>
<evidence type="ECO:0000313" key="3">
    <source>
        <dbReference type="Proteomes" id="UP000697710"/>
    </source>
</evidence>
<dbReference type="InterPro" id="IPR025566">
    <property type="entry name" value="DUF4331"/>
</dbReference>
<dbReference type="PROSITE" id="PS51257">
    <property type="entry name" value="PROKAR_LIPOPROTEIN"/>
    <property type="match status" value="1"/>
</dbReference>
<feature type="signal peptide" evidence="1">
    <location>
        <begin position="1"/>
        <end position="21"/>
    </location>
</feature>
<dbReference type="EMBL" id="JAGQHR010000669">
    <property type="protein sequence ID" value="MCA9729373.1"/>
    <property type="molecule type" value="Genomic_DNA"/>
</dbReference>
<organism evidence="2 3">
    <name type="scientific">Eiseniibacteriota bacterium</name>
    <dbReference type="NCBI Taxonomy" id="2212470"/>
    <lineage>
        <taxon>Bacteria</taxon>
        <taxon>Candidatus Eiseniibacteriota</taxon>
    </lineage>
</organism>
<reference evidence="2" key="1">
    <citation type="submission" date="2020-04" db="EMBL/GenBank/DDBJ databases">
        <authorList>
            <person name="Zhang T."/>
        </authorList>
    </citation>
    <scope>NUCLEOTIDE SEQUENCE</scope>
    <source>
        <strain evidence="2">HKST-UBA01</strain>
    </source>
</reference>
<accession>A0A956RQK4</accession>
<evidence type="ECO:0000256" key="1">
    <source>
        <dbReference type="SAM" id="SignalP"/>
    </source>
</evidence>
<gene>
    <name evidence="2" type="ORF">KC729_16915</name>
</gene>
<name>A0A956RQK4_UNCEI</name>
<comment type="caution">
    <text evidence="2">The sequence shown here is derived from an EMBL/GenBank/DDBJ whole genome shotgun (WGS) entry which is preliminary data.</text>
</comment>
<sequence length="194" mass="19798">MRSHWKLILLPLAALAFVGCSDDDNGANPPEDEGFQFATDAPAAYRRVDRMGMPAIATAVISSGNKDAYNAADPTDDAAGDFVADITANVGGLHQALDDDLTGAGLTPCATGDCVSQAAPLVVPDVLRIDPSQPAGFPNGRGLADPVIDVTLAVVLLDLSVHGAGTLAGLPLNPPANDVAFASAFPYLAAPHSR</sequence>
<dbReference type="AlphaFoldDB" id="A0A956RQK4"/>
<dbReference type="Proteomes" id="UP000697710">
    <property type="component" value="Unassembled WGS sequence"/>
</dbReference>
<feature type="chain" id="PRO_5037514139" evidence="1">
    <location>
        <begin position="22"/>
        <end position="194"/>
    </location>
</feature>
<reference evidence="2" key="2">
    <citation type="journal article" date="2021" name="Microbiome">
        <title>Successional dynamics and alternative stable states in a saline activated sludge microbial community over 9 years.</title>
        <authorList>
            <person name="Wang Y."/>
            <person name="Ye J."/>
            <person name="Ju F."/>
            <person name="Liu L."/>
            <person name="Boyd J.A."/>
            <person name="Deng Y."/>
            <person name="Parks D.H."/>
            <person name="Jiang X."/>
            <person name="Yin X."/>
            <person name="Woodcroft B.J."/>
            <person name="Tyson G.W."/>
            <person name="Hugenholtz P."/>
            <person name="Polz M.F."/>
            <person name="Zhang T."/>
        </authorList>
    </citation>
    <scope>NUCLEOTIDE SEQUENCE</scope>
    <source>
        <strain evidence="2">HKST-UBA01</strain>
    </source>
</reference>